<organism evidence="1 2">
    <name type="scientific">Aphis craccivora</name>
    <name type="common">Cowpea aphid</name>
    <dbReference type="NCBI Taxonomy" id="307492"/>
    <lineage>
        <taxon>Eukaryota</taxon>
        <taxon>Metazoa</taxon>
        <taxon>Ecdysozoa</taxon>
        <taxon>Arthropoda</taxon>
        <taxon>Hexapoda</taxon>
        <taxon>Insecta</taxon>
        <taxon>Pterygota</taxon>
        <taxon>Neoptera</taxon>
        <taxon>Paraneoptera</taxon>
        <taxon>Hemiptera</taxon>
        <taxon>Sternorrhyncha</taxon>
        <taxon>Aphidomorpha</taxon>
        <taxon>Aphidoidea</taxon>
        <taxon>Aphididae</taxon>
        <taxon>Aphidini</taxon>
        <taxon>Aphis</taxon>
        <taxon>Aphis</taxon>
    </lineage>
</organism>
<dbReference type="EMBL" id="VUJU01002842">
    <property type="protein sequence ID" value="KAF0759923.1"/>
    <property type="molecule type" value="Genomic_DNA"/>
</dbReference>
<evidence type="ECO:0000313" key="2">
    <source>
        <dbReference type="Proteomes" id="UP000478052"/>
    </source>
</evidence>
<evidence type="ECO:0000313" key="1">
    <source>
        <dbReference type="EMBL" id="KAF0759923.1"/>
    </source>
</evidence>
<accession>A0A6G0YQQ6</accession>
<dbReference type="Proteomes" id="UP000478052">
    <property type="component" value="Unassembled WGS sequence"/>
</dbReference>
<feature type="non-terminal residue" evidence="1">
    <location>
        <position position="1"/>
    </location>
</feature>
<gene>
    <name evidence="1" type="ORF">FWK35_00018674</name>
</gene>
<sequence length="65" mass="7733">FNYYLYFGVILDRYDTDLMASLMLFPIINKKLQLLLPFIILNACLIRGKCLATSLNEFKYFKIKF</sequence>
<dbReference type="AlphaFoldDB" id="A0A6G0YQQ6"/>
<reference evidence="1 2" key="1">
    <citation type="submission" date="2019-08" db="EMBL/GenBank/DDBJ databases">
        <title>Whole genome of Aphis craccivora.</title>
        <authorList>
            <person name="Voronova N.V."/>
            <person name="Shulinski R.S."/>
            <person name="Bandarenka Y.V."/>
            <person name="Zhorov D.G."/>
            <person name="Warner D."/>
        </authorList>
    </citation>
    <scope>NUCLEOTIDE SEQUENCE [LARGE SCALE GENOMIC DNA]</scope>
    <source>
        <strain evidence="1">180601</strain>
        <tissue evidence="1">Whole Body</tissue>
    </source>
</reference>
<proteinExistence type="predicted"/>
<name>A0A6G0YQQ6_APHCR</name>
<keyword evidence="2" id="KW-1185">Reference proteome</keyword>
<protein>
    <submittedName>
        <fullName evidence="1">Uncharacterized protein</fullName>
    </submittedName>
</protein>
<comment type="caution">
    <text evidence="1">The sequence shown here is derived from an EMBL/GenBank/DDBJ whole genome shotgun (WGS) entry which is preliminary data.</text>
</comment>